<reference evidence="4" key="1">
    <citation type="submission" date="2018-08" db="EMBL/GenBank/DDBJ databases">
        <title>Thalassotalea euphylliae genome.</title>
        <authorList>
            <person name="Summers S."/>
            <person name="Rice S.A."/>
            <person name="Freckelton M.L."/>
            <person name="Nedved B.T."/>
            <person name="Hadfield M.G."/>
        </authorList>
    </citation>
    <scope>NUCLEOTIDE SEQUENCE [LARGE SCALE GENOMIC DNA]</scope>
    <source>
        <strain evidence="4">H3</strain>
    </source>
</reference>
<feature type="signal peptide" evidence="2">
    <location>
        <begin position="1"/>
        <end position="25"/>
    </location>
</feature>
<keyword evidence="1" id="KW-1133">Transmembrane helix</keyword>
<protein>
    <recommendedName>
        <fullName evidence="5">PEP-CTERM sorting domain-containing protein</fullName>
    </recommendedName>
</protein>
<dbReference type="RefSeq" id="WP_116015213.1">
    <property type="nucleotide sequence ID" value="NZ_QUOT01000001.1"/>
</dbReference>
<feature type="chain" id="PRO_5017563765" description="PEP-CTERM sorting domain-containing protein" evidence="2">
    <location>
        <begin position="26"/>
        <end position="606"/>
    </location>
</feature>
<dbReference type="Proteomes" id="UP000256899">
    <property type="component" value="Unassembled WGS sequence"/>
</dbReference>
<accession>A0A3E0U231</accession>
<keyword evidence="2" id="KW-0732">Signal</keyword>
<keyword evidence="1" id="KW-0472">Membrane</keyword>
<dbReference type="AlphaFoldDB" id="A0A3E0U231"/>
<proteinExistence type="predicted"/>
<organism evidence="3 4">
    <name type="scientific">Thalassotalea euphylliae</name>
    <dbReference type="NCBI Taxonomy" id="1655234"/>
    <lineage>
        <taxon>Bacteria</taxon>
        <taxon>Pseudomonadati</taxon>
        <taxon>Pseudomonadota</taxon>
        <taxon>Gammaproteobacteria</taxon>
        <taxon>Alteromonadales</taxon>
        <taxon>Colwelliaceae</taxon>
        <taxon>Thalassotalea</taxon>
    </lineage>
</organism>
<sequence length="606" mass="64034">MAQFLRVCCQLAVLISTGISYSVQANLLQYDLSFTTSGQSIWDTGDSFMLDQRSFLGAQWQDQQVDIDLIAGREDVNVINPLRAAYDIAFAGCRALGNSSSTCINGQSGRIFVPKLGSRPSVRSCSRFAVACKIARAADLTRRAAYDAAFSLCRKSFSSSVCRNGQSARLPVAPLGTAPPSFLEVDTRTGVAVQGSTDGRVGIELGIEIGSGSVDATVSYQATLDLPDTLNLDKTNPINFNANSLLAGANTLDTSFANLALNVDAIMELSGTVGGEACIIPAGCSTGSTPFNINERASILSFNQDGEGGVSLLGQQPSVFGFPDQANGFPFSVDALGIVEATLHLPQPNASGGLDTNTNTLKASGQDDLVDLFIDIDNIVASAAGVPGLFGSSAPIGTIGSIGYDIIDVQMGPTIDLKQDFELEPTLFVSMAFDKAVMVGGEMVTELISAWDLLPDITFLDDVTTVTPTFFLDANLTNETLLDFDLELMIDLLQINFDILGFDRQIGIGNVLAAGADLFQSPNLFVNMFPLGGFDLQVGESFVVDFNNNTPPPPTTLAVRSAINPIEAFAVSVPTPSSVLLMLLALSVLVLSLSANSNHLRKRNTA</sequence>
<dbReference type="EMBL" id="QUOT01000001">
    <property type="protein sequence ID" value="REL30774.1"/>
    <property type="molecule type" value="Genomic_DNA"/>
</dbReference>
<gene>
    <name evidence="3" type="ORF">DXX94_08615</name>
</gene>
<evidence type="ECO:0000313" key="4">
    <source>
        <dbReference type="Proteomes" id="UP000256899"/>
    </source>
</evidence>
<feature type="transmembrane region" description="Helical" evidence="1">
    <location>
        <begin position="578"/>
        <end position="595"/>
    </location>
</feature>
<name>A0A3E0U231_9GAMM</name>
<evidence type="ECO:0008006" key="5">
    <source>
        <dbReference type="Google" id="ProtNLM"/>
    </source>
</evidence>
<keyword evidence="4" id="KW-1185">Reference proteome</keyword>
<evidence type="ECO:0000256" key="2">
    <source>
        <dbReference type="SAM" id="SignalP"/>
    </source>
</evidence>
<evidence type="ECO:0000256" key="1">
    <source>
        <dbReference type="SAM" id="Phobius"/>
    </source>
</evidence>
<evidence type="ECO:0000313" key="3">
    <source>
        <dbReference type="EMBL" id="REL30774.1"/>
    </source>
</evidence>
<comment type="caution">
    <text evidence="3">The sequence shown here is derived from an EMBL/GenBank/DDBJ whole genome shotgun (WGS) entry which is preliminary data.</text>
</comment>
<keyword evidence="1" id="KW-0812">Transmembrane</keyword>